<gene>
    <name evidence="1" type="ORF">LCGC14_2034890</name>
</gene>
<dbReference type="AlphaFoldDB" id="A0A0F9H725"/>
<organism evidence="1">
    <name type="scientific">marine sediment metagenome</name>
    <dbReference type="NCBI Taxonomy" id="412755"/>
    <lineage>
        <taxon>unclassified sequences</taxon>
        <taxon>metagenomes</taxon>
        <taxon>ecological metagenomes</taxon>
    </lineage>
</organism>
<dbReference type="EMBL" id="LAZR01023748">
    <property type="protein sequence ID" value="KKL77440.1"/>
    <property type="molecule type" value="Genomic_DNA"/>
</dbReference>
<sequence>MKICEYDNVKCPLCGEEEKLVDKGKGIMNAERVMGHDMVCHIVFCRSCSIIFAIPCED</sequence>
<name>A0A0F9H725_9ZZZZ</name>
<reference evidence="1" key="1">
    <citation type="journal article" date="2015" name="Nature">
        <title>Complex archaea that bridge the gap between prokaryotes and eukaryotes.</title>
        <authorList>
            <person name="Spang A."/>
            <person name="Saw J.H."/>
            <person name="Jorgensen S.L."/>
            <person name="Zaremba-Niedzwiedzka K."/>
            <person name="Martijn J."/>
            <person name="Lind A.E."/>
            <person name="van Eijk R."/>
            <person name="Schleper C."/>
            <person name="Guy L."/>
            <person name="Ettema T.J."/>
        </authorList>
    </citation>
    <scope>NUCLEOTIDE SEQUENCE</scope>
</reference>
<protein>
    <submittedName>
        <fullName evidence="1">Uncharacterized protein</fullName>
    </submittedName>
</protein>
<accession>A0A0F9H725</accession>
<comment type="caution">
    <text evidence="1">The sequence shown here is derived from an EMBL/GenBank/DDBJ whole genome shotgun (WGS) entry which is preliminary data.</text>
</comment>
<proteinExistence type="predicted"/>
<evidence type="ECO:0000313" key="1">
    <source>
        <dbReference type="EMBL" id="KKL77440.1"/>
    </source>
</evidence>